<organism evidence="1 2">
    <name type="scientific">Pseudonocardia dioxanivorans (strain ATCC 55486 / DSM 44775 / JCM 13855 / CB1190)</name>
    <dbReference type="NCBI Taxonomy" id="675635"/>
    <lineage>
        <taxon>Bacteria</taxon>
        <taxon>Bacillati</taxon>
        <taxon>Actinomycetota</taxon>
        <taxon>Actinomycetes</taxon>
        <taxon>Pseudonocardiales</taxon>
        <taxon>Pseudonocardiaceae</taxon>
        <taxon>Pseudonocardia</taxon>
    </lineage>
</organism>
<geneLocation type="plasmid" evidence="1 2">
    <name>pPSED03</name>
</geneLocation>
<evidence type="ECO:0000313" key="2">
    <source>
        <dbReference type="Proteomes" id="UP000007809"/>
    </source>
</evidence>
<dbReference type="RefSeq" id="WP_013678666.1">
    <property type="nucleotide sequence ID" value="NC_015313.1"/>
</dbReference>
<dbReference type="HOGENOM" id="CLU_2919430_0_0_11"/>
<accession>F2L799</accession>
<dbReference type="KEGG" id="pdx:Psed_7015"/>
<sequence length="61" mass="6991">MSDEIKAGRYEIRYRAGKQTYASFTDDRVSAIRQLIAARRLSGRAACLDHETQKLITEDDE</sequence>
<gene>
    <name evidence="1" type="ordered locus">Psed_7015</name>
</gene>
<dbReference type="Proteomes" id="UP000007809">
    <property type="component" value="Plasmid pPSED03"/>
</dbReference>
<protein>
    <submittedName>
        <fullName evidence="1">Uncharacterized protein</fullName>
    </submittedName>
</protein>
<dbReference type="AlphaFoldDB" id="F2L799"/>
<keyword evidence="1" id="KW-0614">Plasmid</keyword>
<evidence type="ECO:0000313" key="1">
    <source>
        <dbReference type="EMBL" id="AEA29072.1"/>
    </source>
</evidence>
<dbReference type="EMBL" id="CP002598">
    <property type="protein sequence ID" value="AEA29072.1"/>
    <property type="molecule type" value="Genomic_DNA"/>
</dbReference>
<reference evidence="1 2" key="1">
    <citation type="journal article" date="2011" name="J. Bacteriol.">
        <title>Genome sequence of the 1,4-dioxane-degrading Pseudonocardia dioxanivorans strain CB1190.</title>
        <authorList>
            <person name="Sales C.M."/>
            <person name="Mahendra S."/>
            <person name="Grostern A."/>
            <person name="Parales R.E."/>
            <person name="Goodwin L.A."/>
            <person name="Woyke T."/>
            <person name="Nolan M."/>
            <person name="Lapidus A."/>
            <person name="Chertkov O."/>
            <person name="Ovchinnikova G."/>
            <person name="Sczyrba A."/>
            <person name="Alvarez-Cohen L."/>
        </authorList>
    </citation>
    <scope>NUCLEOTIDE SEQUENCE [LARGE SCALE GENOMIC DNA]</scope>
    <source>
        <strain evidence="2">ATCC 55486 / DSM 44775 / JCM 13855 / CB1190</strain>
    </source>
</reference>
<keyword evidence="2" id="KW-1185">Reference proteome</keyword>
<name>F2L799_PSEUX</name>
<proteinExistence type="predicted"/>